<dbReference type="EMBL" id="JAOWKX010000001">
    <property type="protein sequence ID" value="MCV2883253.1"/>
    <property type="molecule type" value="Genomic_DNA"/>
</dbReference>
<dbReference type="InterPro" id="IPR009883">
    <property type="entry name" value="YgfX"/>
</dbReference>
<evidence type="ECO:0000313" key="2">
    <source>
        <dbReference type="EMBL" id="MCV2883253.1"/>
    </source>
</evidence>
<name>A0ABT3A3M4_9ALTE</name>
<organism evidence="2 3">
    <name type="scientific">Fluctibacter corallii</name>
    <dbReference type="NCBI Taxonomy" id="2984329"/>
    <lineage>
        <taxon>Bacteria</taxon>
        <taxon>Pseudomonadati</taxon>
        <taxon>Pseudomonadota</taxon>
        <taxon>Gammaproteobacteria</taxon>
        <taxon>Alteromonadales</taxon>
        <taxon>Alteromonadaceae</taxon>
        <taxon>Fluctibacter</taxon>
    </lineage>
</organism>
<reference evidence="2 3" key="1">
    <citation type="submission" date="2022-10" db="EMBL/GenBank/DDBJ databases">
        <title>Aestuariibacter sp. AA17 isolated from Montipora capitata coral fragment.</title>
        <authorList>
            <person name="Emsley S.A."/>
            <person name="Pfannmuller K.M."/>
            <person name="Loughran R.M."/>
            <person name="Shlafstein M."/>
            <person name="Papke E."/>
            <person name="Saw J.H."/>
            <person name="Ushijima B."/>
            <person name="Videau P."/>
        </authorList>
    </citation>
    <scope>NUCLEOTIDE SEQUENCE [LARGE SCALE GENOMIC DNA]</scope>
    <source>
        <strain evidence="2 3">AA17</strain>
    </source>
</reference>
<proteinExistence type="predicted"/>
<evidence type="ECO:0000256" key="1">
    <source>
        <dbReference type="SAM" id="Phobius"/>
    </source>
</evidence>
<dbReference type="Pfam" id="PF07254">
    <property type="entry name" value="Cpta_toxin"/>
    <property type="match status" value="1"/>
</dbReference>
<feature type="transmembrane region" description="Helical" evidence="1">
    <location>
        <begin position="39"/>
        <end position="63"/>
    </location>
</feature>
<feature type="transmembrane region" description="Helical" evidence="1">
    <location>
        <begin position="12"/>
        <end position="33"/>
    </location>
</feature>
<protein>
    <recommendedName>
        <fullName evidence="4">Toxin CptA</fullName>
    </recommendedName>
</protein>
<accession>A0ABT3A3M4</accession>
<dbReference type="Proteomes" id="UP001652504">
    <property type="component" value="Unassembled WGS sequence"/>
</dbReference>
<dbReference type="RefSeq" id="WP_263710452.1">
    <property type="nucleotide sequence ID" value="NZ_JAOWKX010000001.1"/>
</dbReference>
<keyword evidence="1" id="KW-0472">Membrane</keyword>
<comment type="caution">
    <text evidence="2">The sequence shown here is derived from an EMBL/GenBank/DDBJ whole genome shotgun (WGS) entry which is preliminary data.</text>
</comment>
<evidence type="ECO:0000313" key="3">
    <source>
        <dbReference type="Proteomes" id="UP001652504"/>
    </source>
</evidence>
<evidence type="ECO:0008006" key="4">
    <source>
        <dbReference type="Google" id="ProtNLM"/>
    </source>
</evidence>
<sequence>MLKFNILVTPSYLKAIASGIVAAFCLASVWMWQPSVFEYQIAAQFTVSVIIALAAVFHVIGLFRPNQLYWLFLEEEGVVRFREDAYRNIILPSSLVGPWAVKLVMLQENNRKRRVCWLAKDQVDHQAFRRLCRVVNTVKHTRSSPFSLL</sequence>
<keyword evidence="1" id="KW-0812">Transmembrane</keyword>
<keyword evidence="1" id="KW-1133">Transmembrane helix</keyword>
<keyword evidence="3" id="KW-1185">Reference proteome</keyword>
<gene>
    <name evidence="2" type="ORF">OE749_00910</name>
</gene>